<feature type="compositionally biased region" description="Polar residues" evidence="1">
    <location>
        <begin position="82"/>
        <end position="100"/>
    </location>
</feature>
<proteinExistence type="predicted"/>
<dbReference type="Proteomes" id="UP001175353">
    <property type="component" value="Unassembled WGS sequence"/>
</dbReference>
<keyword evidence="3" id="KW-1185">Reference proteome</keyword>
<accession>A0AAN6H2U0</accession>
<name>A0AAN6H2U0_9PEZI</name>
<comment type="caution">
    <text evidence="2">The sequence shown here is derived from an EMBL/GenBank/DDBJ whole genome shotgun (WGS) entry which is preliminary data.</text>
</comment>
<evidence type="ECO:0000313" key="3">
    <source>
        <dbReference type="Proteomes" id="UP001175353"/>
    </source>
</evidence>
<organism evidence="2 3">
    <name type="scientific">Friedmanniomyces endolithicus</name>
    <dbReference type="NCBI Taxonomy" id="329885"/>
    <lineage>
        <taxon>Eukaryota</taxon>
        <taxon>Fungi</taxon>
        <taxon>Dikarya</taxon>
        <taxon>Ascomycota</taxon>
        <taxon>Pezizomycotina</taxon>
        <taxon>Dothideomycetes</taxon>
        <taxon>Dothideomycetidae</taxon>
        <taxon>Mycosphaerellales</taxon>
        <taxon>Teratosphaeriaceae</taxon>
        <taxon>Friedmanniomyces</taxon>
    </lineage>
</organism>
<gene>
    <name evidence="2" type="ORF">LTR91_024070</name>
</gene>
<reference evidence="2" key="1">
    <citation type="submission" date="2023-06" db="EMBL/GenBank/DDBJ databases">
        <title>Black Yeasts Isolated from many extreme environments.</title>
        <authorList>
            <person name="Coleine C."/>
            <person name="Stajich J.E."/>
            <person name="Selbmann L."/>
        </authorList>
    </citation>
    <scope>NUCLEOTIDE SEQUENCE</scope>
    <source>
        <strain evidence="2">CCFEE 5200</strain>
    </source>
</reference>
<feature type="region of interest" description="Disordered" evidence="1">
    <location>
        <begin position="70"/>
        <end position="105"/>
    </location>
</feature>
<protein>
    <submittedName>
        <fullName evidence="2">Uncharacterized protein</fullName>
    </submittedName>
</protein>
<dbReference type="AlphaFoldDB" id="A0AAN6H2U0"/>
<evidence type="ECO:0000313" key="2">
    <source>
        <dbReference type="EMBL" id="KAK0953027.1"/>
    </source>
</evidence>
<evidence type="ECO:0000256" key="1">
    <source>
        <dbReference type="SAM" id="MobiDB-lite"/>
    </source>
</evidence>
<sequence>MMANLCQRSFKAAGMLNECLLINTNPVNTLWMLRNVTQSALNVFRLLQVQERHEPRSSKRLVIKSPSSIMRPFGSRKRKQRVQSYGPTSDNHGPIAQTQKADPAKPSLLLDLPPELRNLIYEAVLASTGGASLSAKPHIRHLSFASGLPRTNKQVREEFVAAAWLLGNIHTTVPGLSFRHIVTFLNRLPDAELRALPTITLPAQRRVVIEIIPRFFWDTELLDRWTRRAAHPTKKGTQVSFEYRLQVGHEELVALVPLRRHLEYRVRTME</sequence>
<dbReference type="EMBL" id="JAUJLE010000575">
    <property type="protein sequence ID" value="KAK0953027.1"/>
    <property type="molecule type" value="Genomic_DNA"/>
</dbReference>